<evidence type="ECO:0000256" key="4">
    <source>
        <dbReference type="ARBA" id="ARBA00023163"/>
    </source>
</evidence>
<reference evidence="6 7" key="1">
    <citation type="journal article" date="2014" name="Int. J. Syst. Evol. Microbiol.">
        <title>Complete genome sequence of Corynebacterium casei LMG S-19264T (=DSM 44701T), isolated from a smear-ripened cheese.</title>
        <authorList>
            <consortium name="US DOE Joint Genome Institute (JGI-PGF)"/>
            <person name="Walter F."/>
            <person name="Albersmeier A."/>
            <person name="Kalinowski J."/>
            <person name="Ruckert C."/>
        </authorList>
    </citation>
    <scope>NUCLEOTIDE SEQUENCE [LARGE SCALE GENOMIC DNA]</scope>
    <source>
        <strain evidence="6 7">JCM 4677</strain>
    </source>
</reference>
<dbReference type="RefSeq" id="WP_055509166.1">
    <property type="nucleotide sequence ID" value="NZ_AP023440.1"/>
</dbReference>
<sequence length="207" mass="23487">MSEQQPEPAQDTVHSSLGVMPADFWNFHARYHRAYLEYSRIHLGSIDDAGHLVDTTFLYLATIWSRLQNIPNPRGYAWALFKERVHGELAARGRQPDTTETLAFARAIHAATEPLLTSFRASFQAEHDPEIAELEEGLGLYHHMSRLSERQFDVLVLRDALGFSTKDTSLIMGTCEATVRSIRRTAKQRLAAAMGYRTRPMPETDTE</sequence>
<dbReference type="Proteomes" id="UP000516444">
    <property type="component" value="Chromosome"/>
</dbReference>
<dbReference type="OrthoDB" id="4350410at2"/>
<dbReference type="GO" id="GO:0003677">
    <property type="term" value="F:DNA binding"/>
    <property type="evidence" value="ECO:0007669"/>
    <property type="project" value="InterPro"/>
</dbReference>
<keyword evidence="4" id="KW-0804">Transcription</keyword>
<protein>
    <recommendedName>
        <fullName evidence="5">RNA polymerase sigma factor 70 region 4 type 2 domain-containing protein</fullName>
    </recommendedName>
</protein>
<dbReference type="InterPro" id="IPR013324">
    <property type="entry name" value="RNA_pol_sigma_r3/r4-like"/>
</dbReference>
<feature type="domain" description="RNA polymerase sigma factor 70 region 4 type 2" evidence="5">
    <location>
        <begin position="144"/>
        <end position="190"/>
    </location>
</feature>
<evidence type="ECO:0000256" key="1">
    <source>
        <dbReference type="ARBA" id="ARBA00010641"/>
    </source>
</evidence>
<dbReference type="EMBL" id="AP023440">
    <property type="protein sequence ID" value="BCL25179.1"/>
    <property type="molecule type" value="Genomic_DNA"/>
</dbReference>
<dbReference type="Gene3D" id="1.10.10.10">
    <property type="entry name" value="Winged helix-like DNA-binding domain superfamily/Winged helix DNA-binding domain"/>
    <property type="match status" value="1"/>
</dbReference>
<evidence type="ECO:0000256" key="3">
    <source>
        <dbReference type="ARBA" id="ARBA00023082"/>
    </source>
</evidence>
<evidence type="ECO:0000313" key="6">
    <source>
        <dbReference type="EMBL" id="BCL25179.1"/>
    </source>
</evidence>
<dbReference type="Pfam" id="PF08281">
    <property type="entry name" value="Sigma70_r4_2"/>
    <property type="match status" value="1"/>
</dbReference>
<dbReference type="KEGG" id="sgm:GCM10017557_00380"/>
<comment type="similarity">
    <text evidence="1">Belongs to the sigma-70 factor family. ECF subfamily.</text>
</comment>
<dbReference type="AlphaFoldDB" id="A0A7G1NQQ9"/>
<evidence type="ECO:0000259" key="5">
    <source>
        <dbReference type="Pfam" id="PF08281"/>
    </source>
</evidence>
<name>A0A7G1NQQ9_9ACTN</name>
<evidence type="ECO:0000313" key="7">
    <source>
        <dbReference type="Proteomes" id="UP000516444"/>
    </source>
</evidence>
<proteinExistence type="inferred from homology"/>
<keyword evidence="3" id="KW-0731">Sigma factor</keyword>
<dbReference type="InterPro" id="IPR013249">
    <property type="entry name" value="RNA_pol_sigma70_r4_t2"/>
</dbReference>
<evidence type="ECO:0000256" key="2">
    <source>
        <dbReference type="ARBA" id="ARBA00023015"/>
    </source>
</evidence>
<organism evidence="6 7">
    <name type="scientific">Streptomyces aurantiacus</name>
    <dbReference type="NCBI Taxonomy" id="47760"/>
    <lineage>
        <taxon>Bacteria</taxon>
        <taxon>Bacillati</taxon>
        <taxon>Actinomycetota</taxon>
        <taxon>Actinomycetes</taxon>
        <taxon>Kitasatosporales</taxon>
        <taxon>Streptomycetaceae</taxon>
        <taxon>Streptomyces</taxon>
        <taxon>Streptomyces aurantiacus group</taxon>
    </lineage>
</organism>
<accession>A0A7G1NQQ9</accession>
<dbReference type="GO" id="GO:0006352">
    <property type="term" value="P:DNA-templated transcription initiation"/>
    <property type="evidence" value="ECO:0007669"/>
    <property type="project" value="InterPro"/>
</dbReference>
<keyword evidence="2" id="KW-0805">Transcription regulation</keyword>
<dbReference type="GO" id="GO:0016987">
    <property type="term" value="F:sigma factor activity"/>
    <property type="evidence" value="ECO:0007669"/>
    <property type="project" value="UniProtKB-KW"/>
</dbReference>
<gene>
    <name evidence="6" type="ORF">GCM10017557_00380</name>
</gene>
<dbReference type="InterPro" id="IPR036388">
    <property type="entry name" value="WH-like_DNA-bd_sf"/>
</dbReference>
<dbReference type="SUPFAM" id="SSF88659">
    <property type="entry name" value="Sigma3 and sigma4 domains of RNA polymerase sigma factors"/>
    <property type="match status" value="1"/>
</dbReference>
<keyword evidence="7" id="KW-1185">Reference proteome</keyword>